<accession>A0A6G6ABC4</accession>
<evidence type="ECO:0000256" key="3">
    <source>
        <dbReference type="ARBA" id="ARBA00023098"/>
    </source>
</evidence>
<dbReference type="Pfam" id="PF13091">
    <property type="entry name" value="PLDc_2"/>
    <property type="match status" value="1"/>
</dbReference>
<dbReference type="PANTHER" id="PTHR43856:SF1">
    <property type="entry name" value="MITOCHONDRIAL CARDIOLIPIN HYDROLASE"/>
    <property type="match status" value="1"/>
</dbReference>
<organism evidence="5">
    <name type="scientific">Borely moumouvirus</name>
    <dbReference type="NCBI Taxonomy" id="2712067"/>
    <lineage>
        <taxon>Viruses</taxon>
        <taxon>Varidnaviria</taxon>
        <taxon>Bamfordvirae</taxon>
        <taxon>Nucleocytoviricota</taxon>
        <taxon>Megaviricetes</taxon>
        <taxon>Imitervirales</taxon>
        <taxon>Mimiviridae</taxon>
        <taxon>Megamimivirinae</taxon>
        <taxon>Moumouvirus</taxon>
    </lineage>
</organism>
<proteinExistence type="predicted"/>
<dbReference type="Gene3D" id="3.30.870.10">
    <property type="entry name" value="Endonuclease Chain A"/>
    <property type="match status" value="1"/>
</dbReference>
<name>A0A6G6ABC4_9VIRU</name>
<keyword evidence="2" id="KW-0442">Lipid degradation</keyword>
<dbReference type="InterPro" id="IPR025202">
    <property type="entry name" value="PLD-like_dom"/>
</dbReference>
<evidence type="ECO:0000256" key="2">
    <source>
        <dbReference type="ARBA" id="ARBA00022963"/>
    </source>
</evidence>
<protein>
    <submittedName>
        <fullName evidence="5">Putative phospholipase D/nuclease</fullName>
    </submittedName>
</protein>
<evidence type="ECO:0000259" key="4">
    <source>
        <dbReference type="Pfam" id="PF13091"/>
    </source>
</evidence>
<evidence type="ECO:0000313" key="5">
    <source>
        <dbReference type="EMBL" id="QID06149.1"/>
    </source>
</evidence>
<dbReference type="PANTHER" id="PTHR43856">
    <property type="entry name" value="CARDIOLIPIN HYDROLASE"/>
    <property type="match status" value="1"/>
</dbReference>
<keyword evidence="3" id="KW-0443">Lipid metabolism</keyword>
<sequence length="228" mass="26272">MKNTGTYNNIRTINLNKIRSNNCHSEDNNKSIRPYFENLEEKIIGYINNSKYIIGCVAWLTSDNVLAALKKTHGCKIIVNKEEFLSSNMILGSKSYYKSLRDKYDSLPDILENNCLCCNKKITECNKFSEIIGLNNKNSKEGAILTCGIVNNLSKMHHKFLVFFDQNFKPIGLWTGSYNLSKTSNYSLENALYITDKNVITEYIKEFKTVYQYSENYDWKSGLLSKPQ</sequence>
<dbReference type="GO" id="GO:0016042">
    <property type="term" value="P:lipid catabolic process"/>
    <property type="evidence" value="ECO:0007669"/>
    <property type="project" value="UniProtKB-KW"/>
</dbReference>
<dbReference type="InterPro" id="IPR051406">
    <property type="entry name" value="PLD_domain"/>
</dbReference>
<evidence type="ECO:0000256" key="1">
    <source>
        <dbReference type="ARBA" id="ARBA00022801"/>
    </source>
</evidence>
<dbReference type="EMBL" id="MN175499">
    <property type="protein sequence ID" value="QID06149.1"/>
    <property type="molecule type" value="Genomic_DNA"/>
</dbReference>
<dbReference type="GO" id="GO:0016891">
    <property type="term" value="F:RNA endonuclease activity producing 5'-phosphomonoesters, hydrolytic mechanism"/>
    <property type="evidence" value="ECO:0007669"/>
    <property type="project" value="TreeGrafter"/>
</dbReference>
<feature type="domain" description="Phospholipase D-like" evidence="4">
    <location>
        <begin position="45"/>
        <end position="209"/>
    </location>
</feature>
<reference evidence="5" key="1">
    <citation type="submission" date="2019-07" db="EMBL/GenBank/DDBJ databases">
        <title>The discovery of a new lineage B mimivirus raises questions about particles surface fibrils.</title>
        <authorList>
            <person name="Silva L.K.S."/>
            <person name="Rodrigues R.A.L."/>
            <person name="Andrade A.C.S.P."/>
            <person name="Hikida H."/>
            <person name="Andreani J."/>
            <person name="Levasseur A."/>
            <person name="La Scola B."/>
            <person name="Abrahao J.S."/>
        </authorList>
    </citation>
    <scope>NUCLEOTIDE SEQUENCE</scope>
    <source>
        <strain evidence="5">B60</strain>
    </source>
</reference>
<keyword evidence="1" id="KW-0378">Hydrolase</keyword>
<dbReference type="SUPFAM" id="SSF56024">
    <property type="entry name" value="Phospholipase D/nuclease"/>
    <property type="match status" value="1"/>
</dbReference>